<accession>A0A4P8PK18</accession>
<dbReference type="Proteomes" id="UP000324727">
    <property type="component" value="Segment"/>
</dbReference>
<name>A0A4P8PK18_9VIRU</name>
<reference evidence="2" key="1">
    <citation type="submission" date="2018-12" db="EMBL/GenBank/DDBJ databases">
        <title>Singled stranded DNA viruses identified in blackflies (Austrosimulium ungulatum) sampled in New Zealand.</title>
        <authorList>
            <person name="Kraberger S."/>
            <person name="Fontenele R.S."/>
            <person name="Schmidlin K."/>
            <person name="Walters M."/>
            <person name="Varsani A."/>
        </authorList>
    </citation>
    <scope>NUCLEOTIDE SEQUENCE [LARGE SCALE GENOMIC DNA]</scope>
    <source>
        <strain evidence="2">051</strain>
    </source>
</reference>
<proteinExistence type="predicted"/>
<organism evidence="2">
    <name type="scientific">Blackfly microvirus SF02</name>
    <dbReference type="NCBI Taxonomy" id="2576452"/>
    <lineage>
        <taxon>Viruses</taxon>
        <taxon>Monodnaviria</taxon>
        <taxon>Sangervirae</taxon>
        <taxon>Phixviricota</taxon>
        <taxon>Malgrandaviricetes</taxon>
        <taxon>Petitvirales</taxon>
        <taxon>Microviridae</taxon>
        <taxon>Microvirus</taxon>
    </lineage>
</organism>
<protein>
    <submittedName>
        <fullName evidence="2">Internal scaffolding protein</fullName>
    </submittedName>
</protein>
<dbReference type="InterPro" id="IPR014131">
    <property type="entry name" value="Chlamydia_phage_Vp3"/>
</dbReference>
<dbReference type="Pfam" id="PF09675">
    <property type="entry name" value="Chlamy_scaf"/>
    <property type="match status" value="1"/>
</dbReference>
<evidence type="ECO:0000313" key="2">
    <source>
        <dbReference type="EMBL" id="QCQ84707.1"/>
    </source>
</evidence>
<dbReference type="EMBL" id="MK249153">
    <property type="protein sequence ID" value="QCQ84707.1"/>
    <property type="molecule type" value="Genomic_DNA"/>
</dbReference>
<sequence length="158" mass="17723">MAYAQGINADGELLSSAYVHKDNADPAFNLDCSCEPSLTRQEFAAECDINTLMAQYEKTGVINHFNNGEPRYYDFEEMPDLQNSLHILAEATTAFMSLPAHVRKEFDNDPTKFIEFASDPKNLEKMREYGLAAPAPEPEKPQKVEIVNPEPPLDPVTK</sequence>
<evidence type="ECO:0000256" key="1">
    <source>
        <dbReference type="SAM" id="MobiDB-lite"/>
    </source>
</evidence>
<feature type="compositionally biased region" description="Pro residues" evidence="1">
    <location>
        <begin position="149"/>
        <end position="158"/>
    </location>
</feature>
<feature type="region of interest" description="Disordered" evidence="1">
    <location>
        <begin position="129"/>
        <end position="158"/>
    </location>
</feature>